<evidence type="ECO:0000256" key="1">
    <source>
        <dbReference type="ARBA" id="ARBA00022485"/>
    </source>
</evidence>
<evidence type="ECO:0000313" key="6">
    <source>
        <dbReference type="EMBL" id="OEF98763.1"/>
    </source>
</evidence>
<keyword evidence="7" id="KW-1185">Reference proteome</keyword>
<evidence type="ECO:0000313" key="7">
    <source>
        <dbReference type="Proteomes" id="UP000094296"/>
    </source>
</evidence>
<comment type="caution">
    <text evidence="6">The sequence shown here is derived from an EMBL/GenBank/DDBJ whole genome shotgun (WGS) entry which is preliminary data.</text>
</comment>
<organism evidence="6 7">
    <name type="scientific">Desulfuribacillus alkaliarsenatis</name>
    <dbReference type="NCBI Taxonomy" id="766136"/>
    <lineage>
        <taxon>Bacteria</taxon>
        <taxon>Bacillati</taxon>
        <taxon>Bacillota</taxon>
        <taxon>Desulfuribacillia</taxon>
        <taxon>Desulfuribacillales</taxon>
        <taxon>Desulfuribacillaceae</taxon>
        <taxon>Desulfuribacillus</taxon>
    </lineage>
</organism>
<feature type="domain" description="4Fe-4S ferredoxin-type" evidence="5">
    <location>
        <begin position="18"/>
        <end position="47"/>
    </location>
</feature>
<dbReference type="GO" id="GO:0046872">
    <property type="term" value="F:metal ion binding"/>
    <property type="evidence" value="ECO:0007669"/>
    <property type="project" value="UniProtKB-KW"/>
</dbReference>
<dbReference type="Pfam" id="PF00037">
    <property type="entry name" value="Fer4"/>
    <property type="match status" value="1"/>
</dbReference>
<dbReference type="SUPFAM" id="SSF54862">
    <property type="entry name" value="4Fe-4S ferredoxins"/>
    <property type="match status" value="1"/>
</dbReference>
<dbReference type="Gene3D" id="3.30.70.20">
    <property type="match status" value="2"/>
</dbReference>
<dbReference type="EMBL" id="MIJE01000001">
    <property type="protein sequence ID" value="OEF98763.1"/>
    <property type="molecule type" value="Genomic_DNA"/>
</dbReference>
<dbReference type="PROSITE" id="PS00198">
    <property type="entry name" value="4FE4S_FER_1"/>
    <property type="match status" value="1"/>
</dbReference>
<dbReference type="AlphaFoldDB" id="A0A1E5G6H1"/>
<dbReference type="Pfam" id="PF13247">
    <property type="entry name" value="Fer4_11"/>
    <property type="match status" value="1"/>
</dbReference>
<keyword evidence="4" id="KW-0411">Iron-sulfur</keyword>
<dbReference type="Proteomes" id="UP000094296">
    <property type="component" value="Unassembled WGS sequence"/>
</dbReference>
<proteinExistence type="predicted"/>
<dbReference type="CDD" id="cd10551">
    <property type="entry name" value="PsrB"/>
    <property type="match status" value="1"/>
</dbReference>
<dbReference type="PROSITE" id="PS51379">
    <property type="entry name" value="4FE4S_FER_2"/>
    <property type="match status" value="3"/>
</dbReference>
<accession>A0A1E5G6H1</accession>
<keyword evidence="2" id="KW-0479">Metal-binding</keyword>
<dbReference type="STRING" id="766136.BHF68_01075"/>
<dbReference type="InterPro" id="IPR017900">
    <property type="entry name" value="4Fe4S_Fe_S_CS"/>
</dbReference>
<dbReference type="PANTHER" id="PTHR43177:SF3">
    <property type="entry name" value="PROTEIN NRFC HOMOLOG"/>
    <property type="match status" value="1"/>
</dbReference>
<sequence>MSVDNLAQASGSNSGRKYGMVIDNTKCIGCGLCQKACRTQWDMPPDETFIQLERDYVGANGVPEHFTSQCNHCENPPCAKICPTTATYLNEDGILVMDNKKCIACKGCMAACPYNARFWSYKWKTPEKCRFCDGYVQGGHRPACVIQCPVEARVFGDLNDPNSEISKVVASENLVRLREELGTEPKIYYKRK</sequence>
<keyword evidence="1" id="KW-0004">4Fe-4S</keyword>
<evidence type="ECO:0000256" key="3">
    <source>
        <dbReference type="ARBA" id="ARBA00023004"/>
    </source>
</evidence>
<dbReference type="PANTHER" id="PTHR43177">
    <property type="entry name" value="PROTEIN NRFC"/>
    <property type="match status" value="1"/>
</dbReference>
<dbReference type="InterPro" id="IPR050954">
    <property type="entry name" value="ET_IronSulfur_Cluster-Binding"/>
</dbReference>
<evidence type="ECO:0000256" key="4">
    <source>
        <dbReference type="ARBA" id="ARBA00023014"/>
    </source>
</evidence>
<dbReference type="InterPro" id="IPR017896">
    <property type="entry name" value="4Fe4S_Fe-S-bd"/>
</dbReference>
<gene>
    <name evidence="6" type="ORF">BHF68_01075</name>
</gene>
<evidence type="ECO:0000256" key="2">
    <source>
        <dbReference type="ARBA" id="ARBA00022723"/>
    </source>
</evidence>
<name>A0A1E5G6H1_9FIRM</name>
<dbReference type="GO" id="GO:0051539">
    <property type="term" value="F:4 iron, 4 sulfur cluster binding"/>
    <property type="evidence" value="ECO:0007669"/>
    <property type="project" value="UniProtKB-KW"/>
</dbReference>
<protein>
    <submittedName>
        <fullName evidence="6">4Fe-4S ferredoxin</fullName>
    </submittedName>
</protein>
<evidence type="ECO:0000259" key="5">
    <source>
        <dbReference type="PROSITE" id="PS51379"/>
    </source>
</evidence>
<keyword evidence="3" id="KW-0408">Iron</keyword>
<feature type="domain" description="4Fe-4S ferredoxin-type" evidence="5">
    <location>
        <begin position="61"/>
        <end position="92"/>
    </location>
</feature>
<reference evidence="6 7" key="1">
    <citation type="submission" date="2016-09" db="EMBL/GenBank/DDBJ databases">
        <title>Draft genome sequence for the type strain of Desulfuribacillus alkaliarsenatis AHT28, an obligately anaerobic, sulfidogenic bacterium isolated from Russian soda lake sediments.</title>
        <authorList>
            <person name="Abin C.A."/>
            <person name="Hollibaugh J.T."/>
        </authorList>
    </citation>
    <scope>NUCLEOTIDE SEQUENCE [LARGE SCALE GENOMIC DNA]</scope>
    <source>
        <strain evidence="6 7">AHT28</strain>
    </source>
</reference>
<feature type="domain" description="4Fe-4S ferredoxin-type" evidence="5">
    <location>
        <begin position="93"/>
        <end position="122"/>
    </location>
</feature>